<dbReference type="InterPro" id="IPR015422">
    <property type="entry name" value="PyrdxlP-dep_Trfase_small"/>
</dbReference>
<evidence type="ECO:0000313" key="2">
    <source>
        <dbReference type="EMBL" id="VAW27983.1"/>
    </source>
</evidence>
<keyword evidence="2" id="KW-0808">Transferase</keyword>
<dbReference type="SUPFAM" id="SSF53383">
    <property type="entry name" value="PLP-dependent transferases"/>
    <property type="match status" value="1"/>
</dbReference>
<dbReference type="EC" id="2.8.1.7" evidence="2"/>
<dbReference type="InterPro" id="IPR015421">
    <property type="entry name" value="PyrdxlP-dep_Trfase_major"/>
</dbReference>
<dbReference type="Gene3D" id="3.90.1150.10">
    <property type="entry name" value="Aspartate Aminotransferase, domain 1"/>
    <property type="match status" value="1"/>
</dbReference>
<accession>A0A3B0UHZ2</accession>
<dbReference type="InterPro" id="IPR000192">
    <property type="entry name" value="Aminotrans_V_dom"/>
</dbReference>
<proteinExistence type="predicted"/>
<dbReference type="Pfam" id="PF00266">
    <property type="entry name" value="Aminotran_5"/>
    <property type="match status" value="1"/>
</dbReference>
<name>A0A3B0UHZ2_9ZZZZ</name>
<dbReference type="AlphaFoldDB" id="A0A3B0UHZ2"/>
<dbReference type="InterPro" id="IPR015424">
    <property type="entry name" value="PyrdxlP-dep_Trfase"/>
</dbReference>
<dbReference type="GO" id="GO:0031071">
    <property type="term" value="F:cysteine desulfurase activity"/>
    <property type="evidence" value="ECO:0007669"/>
    <property type="project" value="UniProtKB-EC"/>
</dbReference>
<organism evidence="2">
    <name type="scientific">hydrothermal vent metagenome</name>
    <dbReference type="NCBI Taxonomy" id="652676"/>
    <lineage>
        <taxon>unclassified sequences</taxon>
        <taxon>metagenomes</taxon>
        <taxon>ecological metagenomes</taxon>
    </lineage>
</organism>
<evidence type="ECO:0000259" key="1">
    <source>
        <dbReference type="Pfam" id="PF00266"/>
    </source>
</evidence>
<dbReference type="EMBL" id="UOES01000333">
    <property type="protein sequence ID" value="VAW27983.1"/>
    <property type="molecule type" value="Genomic_DNA"/>
</dbReference>
<dbReference type="PANTHER" id="PTHR43686">
    <property type="entry name" value="SULFURTRANSFERASE-RELATED"/>
    <property type="match status" value="1"/>
</dbReference>
<protein>
    <submittedName>
        <fullName evidence="2">Cysteine desulfurase</fullName>
        <ecNumber evidence="2">2.8.1.7</ecNumber>
    </submittedName>
</protein>
<gene>
    <name evidence="2" type="ORF">MNBD_BACTEROID06-59</name>
</gene>
<feature type="domain" description="Aminotransferase class V" evidence="1">
    <location>
        <begin position="1"/>
        <end position="302"/>
    </location>
</feature>
<reference evidence="2" key="1">
    <citation type="submission" date="2018-06" db="EMBL/GenBank/DDBJ databases">
        <authorList>
            <person name="Zhirakovskaya E."/>
        </authorList>
    </citation>
    <scope>NUCLEOTIDE SEQUENCE</scope>
</reference>
<sequence length="355" mass="40175">MEHHSNQTSWLETLADVEIISPDKDGYVDLNSFADLLEKHKNRKTKYAAITSCSNVTGIITPYFEIAEMIHKAGGYCFVDFACSAPYIDINMHPEKKGQYLDAIFFSPHKFLGGPGSAGVLIFNKDLYNNDIPDNPGGGTVDWTNPWGLHKYLDDIEMREDGGTPAFLQTIKTALCVKVKEEMGTDNIKAREEEQINLIWDRMKTIPGLHILADNFKNRLGVLSFYIDKLHYNLGVRLLNDRFGIQMRGGCSCAGTYGHYLLHVDEETSNAITSAVTHGDMTNKPGWIRMSIHPTMSNAELEFIVDSLEELAANFEEWGNDYEYDLHTNEFKYKKGDFDIQQKGKVEAWFEGSMT</sequence>
<dbReference type="Gene3D" id="3.40.640.10">
    <property type="entry name" value="Type I PLP-dependent aspartate aminotransferase-like (Major domain)"/>
    <property type="match status" value="1"/>
</dbReference>
<dbReference type="PANTHER" id="PTHR43686:SF1">
    <property type="entry name" value="AMINOTRAN_5 DOMAIN-CONTAINING PROTEIN"/>
    <property type="match status" value="1"/>
</dbReference>